<proteinExistence type="predicted"/>
<evidence type="ECO:0000313" key="8">
    <source>
        <dbReference type="EMBL" id="CAD7696688.1"/>
    </source>
</evidence>
<dbReference type="InterPro" id="IPR001471">
    <property type="entry name" value="AP2/ERF_dom"/>
</dbReference>
<evidence type="ECO:0000256" key="2">
    <source>
        <dbReference type="ARBA" id="ARBA00023015"/>
    </source>
</evidence>
<evidence type="ECO:0000313" key="9">
    <source>
        <dbReference type="Proteomes" id="UP000708148"/>
    </source>
</evidence>
<evidence type="ECO:0000256" key="1">
    <source>
        <dbReference type="ARBA" id="ARBA00004123"/>
    </source>
</evidence>
<evidence type="ECO:0000256" key="3">
    <source>
        <dbReference type="ARBA" id="ARBA00023125"/>
    </source>
</evidence>
<dbReference type="SUPFAM" id="SSF54171">
    <property type="entry name" value="DNA-binding domain"/>
    <property type="match status" value="1"/>
</dbReference>
<dbReference type="InterPro" id="IPR036955">
    <property type="entry name" value="AP2/ERF_dom_sf"/>
</dbReference>
<dbReference type="AlphaFoldDB" id="A0A8S1IS78"/>
<keyword evidence="4" id="KW-0804">Transcription</keyword>
<feature type="region of interest" description="Disordered" evidence="6">
    <location>
        <begin position="397"/>
        <end position="417"/>
    </location>
</feature>
<gene>
    <name evidence="8" type="ORF">OSTQU699_LOCUS2049</name>
</gene>
<feature type="domain" description="AP2/ERF" evidence="7">
    <location>
        <begin position="27"/>
        <end position="83"/>
    </location>
</feature>
<dbReference type="GO" id="GO:0003700">
    <property type="term" value="F:DNA-binding transcription factor activity"/>
    <property type="evidence" value="ECO:0007669"/>
    <property type="project" value="InterPro"/>
</dbReference>
<evidence type="ECO:0000259" key="7">
    <source>
        <dbReference type="PROSITE" id="PS51032"/>
    </source>
</evidence>
<keyword evidence="9" id="KW-1185">Reference proteome</keyword>
<dbReference type="GO" id="GO:0003677">
    <property type="term" value="F:DNA binding"/>
    <property type="evidence" value="ECO:0007669"/>
    <property type="project" value="UniProtKB-KW"/>
</dbReference>
<keyword evidence="3" id="KW-0238">DNA-binding</keyword>
<evidence type="ECO:0000256" key="5">
    <source>
        <dbReference type="ARBA" id="ARBA00023242"/>
    </source>
</evidence>
<keyword evidence="5" id="KW-0539">Nucleus</keyword>
<comment type="caution">
    <text evidence="8">The sequence shown here is derived from an EMBL/GenBank/DDBJ whole genome shotgun (WGS) entry which is preliminary data.</text>
</comment>
<accession>A0A8S1IS78</accession>
<dbReference type="PROSITE" id="PS51032">
    <property type="entry name" value="AP2_ERF"/>
    <property type="match status" value="1"/>
</dbReference>
<dbReference type="OrthoDB" id="546813at2759"/>
<keyword evidence="2" id="KW-0805">Transcription regulation</keyword>
<dbReference type="SMART" id="SM00380">
    <property type="entry name" value="AP2"/>
    <property type="match status" value="1"/>
</dbReference>
<dbReference type="InterPro" id="IPR016177">
    <property type="entry name" value="DNA-bd_dom_sf"/>
</dbReference>
<name>A0A8S1IS78_9CHLO</name>
<dbReference type="GO" id="GO:0005634">
    <property type="term" value="C:nucleus"/>
    <property type="evidence" value="ECO:0007669"/>
    <property type="project" value="UniProtKB-SubCell"/>
</dbReference>
<comment type="subcellular location">
    <subcellularLocation>
        <location evidence="1">Nucleus</location>
    </subcellularLocation>
</comment>
<dbReference type="EMBL" id="CAJHUC010000526">
    <property type="protein sequence ID" value="CAD7696688.1"/>
    <property type="molecule type" value="Genomic_DNA"/>
</dbReference>
<evidence type="ECO:0000256" key="4">
    <source>
        <dbReference type="ARBA" id="ARBA00023163"/>
    </source>
</evidence>
<reference evidence="8" key="1">
    <citation type="submission" date="2020-12" db="EMBL/GenBank/DDBJ databases">
        <authorList>
            <person name="Iha C."/>
        </authorList>
    </citation>
    <scope>NUCLEOTIDE SEQUENCE</scope>
</reference>
<dbReference type="Gene3D" id="3.30.730.10">
    <property type="entry name" value="AP2/ERF domain"/>
    <property type="match status" value="1"/>
</dbReference>
<sequence length="608" mass="65660">MKGHFNGMSREELQRALGVKPMNKSSRFRGVSKKKGKWEAKVMVNRKWAYRELFDTELEAAQAYDAAVWNLKPREARSYVNFKESCPPEVQAYLRALELEESGHSDALLAPVIKGEGPSTMTRSYSNTAPGVGSPIASLNPEWLRSMGGREEALQRYNSAPSPRNLQQMAGAAGSSILMSRNSQPNLAEAPATSPVDLLRLAHAIPSGRKAAMLPPPPPPQLPTPSAGNLGGIPQDHAPRSAMLRPVNQEGILARAAELQRRMGGMDRMSGGQEHPYVGQQNLGSAISEAMLMPAVEARHHSMPADLGRGPLFVRVGSETHLLQGMPGQQGQAQTQRSMSDAGVYLMLRQQDQVGDLSSQPDRLSSIHALANMQGQDPVHLCGRRLETSPFALAASLDQQQQQQPHGGDGRSQQSTGLESWNLGNVMFSDFQMPASHAGVSLPMMNLEQVQSGHGGTAVAIDLASGARHGMGEAAGHVKADPLLLAVGPSNVDRDVVMAGTGGMGQPVTPQGGRQQERYEYPQVRLEDVLVVDPRDPQVHMGNDVDMELVLRSMSEQASLHPMKGPTASATEAHMLSNRPLQLTNDEIMDELMAPPLSGGMMHRRLGR</sequence>
<organism evidence="8 9">
    <name type="scientific">Ostreobium quekettii</name>
    <dbReference type="NCBI Taxonomy" id="121088"/>
    <lineage>
        <taxon>Eukaryota</taxon>
        <taxon>Viridiplantae</taxon>
        <taxon>Chlorophyta</taxon>
        <taxon>core chlorophytes</taxon>
        <taxon>Ulvophyceae</taxon>
        <taxon>TCBD clade</taxon>
        <taxon>Bryopsidales</taxon>
        <taxon>Ostreobineae</taxon>
        <taxon>Ostreobiaceae</taxon>
        <taxon>Ostreobium</taxon>
    </lineage>
</organism>
<evidence type="ECO:0000256" key="6">
    <source>
        <dbReference type="SAM" id="MobiDB-lite"/>
    </source>
</evidence>
<protein>
    <recommendedName>
        <fullName evidence="7">AP2/ERF domain-containing protein</fullName>
    </recommendedName>
</protein>
<dbReference type="Proteomes" id="UP000708148">
    <property type="component" value="Unassembled WGS sequence"/>
</dbReference>